<feature type="region of interest" description="Disordered" evidence="2">
    <location>
        <begin position="281"/>
        <end position="302"/>
    </location>
</feature>
<dbReference type="PROSITE" id="PS51121">
    <property type="entry name" value="NTA"/>
    <property type="match status" value="1"/>
</dbReference>
<dbReference type="Proteomes" id="UP001642540">
    <property type="component" value="Unassembled WGS sequence"/>
</dbReference>
<feature type="compositionally biased region" description="Basic and acidic residues" evidence="2">
    <location>
        <begin position="343"/>
        <end position="353"/>
    </location>
</feature>
<evidence type="ECO:0000256" key="2">
    <source>
        <dbReference type="SAM" id="MobiDB-lite"/>
    </source>
</evidence>
<feature type="domain" description="NtA" evidence="4">
    <location>
        <begin position="406"/>
        <end position="549"/>
    </location>
</feature>
<feature type="compositionally biased region" description="Low complexity" evidence="2">
    <location>
        <begin position="134"/>
        <end position="148"/>
    </location>
</feature>
<proteinExistence type="predicted"/>
<feature type="region of interest" description="Disordered" evidence="2">
    <location>
        <begin position="200"/>
        <end position="240"/>
    </location>
</feature>
<feature type="signal peptide" evidence="3">
    <location>
        <begin position="1"/>
        <end position="23"/>
    </location>
</feature>
<feature type="compositionally biased region" description="Basic and acidic residues" evidence="2">
    <location>
        <begin position="81"/>
        <end position="98"/>
    </location>
</feature>
<evidence type="ECO:0000313" key="6">
    <source>
        <dbReference type="Proteomes" id="UP001642540"/>
    </source>
</evidence>
<protein>
    <recommendedName>
        <fullName evidence="4">NtA domain-containing protein</fullName>
    </recommendedName>
</protein>
<organism evidence="5 6">
    <name type="scientific">Orchesella dallaii</name>
    <dbReference type="NCBI Taxonomy" id="48710"/>
    <lineage>
        <taxon>Eukaryota</taxon>
        <taxon>Metazoa</taxon>
        <taxon>Ecdysozoa</taxon>
        <taxon>Arthropoda</taxon>
        <taxon>Hexapoda</taxon>
        <taxon>Collembola</taxon>
        <taxon>Entomobryomorpha</taxon>
        <taxon>Entomobryoidea</taxon>
        <taxon>Orchesellidae</taxon>
        <taxon>Orchesellinae</taxon>
        <taxon>Orchesella</taxon>
    </lineage>
</organism>
<feature type="region of interest" description="Disordered" evidence="2">
    <location>
        <begin position="63"/>
        <end position="154"/>
    </location>
</feature>
<dbReference type="InterPro" id="IPR004850">
    <property type="entry name" value="NtA_dom"/>
</dbReference>
<dbReference type="EMBL" id="CAXLJM020000166">
    <property type="protein sequence ID" value="CAL8148203.1"/>
    <property type="molecule type" value="Genomic_DNA"/>
</dbReference>
<dbReference type="InterPro" id="IPR008993">
    <property type="entry name" value="TIMP-like_OB-fold"/>
</dbReference>
<gene>
    <name evidence="5" type="ORF">ODALV1_LOCUS31354</name>
</gene>
<evidence type="ECO:0000259" key="4">
    <source>
        <dbReference type="PROSITE" id="PS51121"/>
    </source>
</evidence>
<evidence type="ECO:0000256" key="1">
    <source>
        <dbReference type="PROSITE-ProRule" id="PRU00443"/>
    </source>
</evidence>
<comment type="caution">
    <text evidence="5">The sequence shown here is derived from an EMBL/GenBank/DDBJ whole genome shotgun (WGS) entry which is preliminary data.</text>
</comment>
<name>A0ABP1SA77_9HEXA</name>
<keyword evidence="3" id="KW-0732">Signal</keyword>
<sequence>MKGKEILPVLIINIVVFFPATSSSSLLLAEEKVLTANKVSSKLNGIPQGNFSHMSHIISYDNKSKANKNSLPSSSEDDDDNKGRWSDNRNGNDSDKHQPLSSHKHQQHLPFSSSSPRISSQGDQDHDDHNNVRSSSSQSSSYLKSANSLVNKKRHKRSCLINSVTALEAAYAVASSSSKDKTQKMVLTGLVEDVMVLHNQHEHRRRSRGASDDHDDDTEAHTRNRIANNDDDDDDTILSMADSDNDGYELYHRGYSILHPATRTRMGFTPAAAVTITNSNTNRIASTSGGGGDPKSYNNNNSSSSSLFPLEMYHKNILSSLATEPAYSYPANNNSKNRREKRQKSMEVEEHQQNHQLASSWGKGSLALDENNNGSEMTNSPNKSAVIVEDSNSNGNGHHFKERNNNGERIHFQKEFLHENIFPQYQLKSVAKMPLSSSSSSGDFFDEAIPRYAVLVRVKRVIRGDRTLENTGIIIDGFGAHHDHHEDGRNLRFCGRGPRVSVRDTRIFILDVDPDKRITLAAHPLPVTLKNLRRIDESPQEMRKPKDKPDGYYGSVTLAYHIVSSSSSLSLRQPHQEQKRT</sequence>
<reference evidence="5 6" key="1">
    <citation type="submission" date="2024-08" db="EMBL/GenBank/DDBJ databases">
        <authorList>
            <person name="Cucini C."/>
            <person name="Frati F."/>
        </authorList>
    </citation>
    <scope>NUCLEOTIDE SEQUENCE [LARGE SCALE GENOMIC DNA]</scope>
</reference>
<feature type="region of interest" description="Disordered" evidence="2">
    <location>
        <begin position="327"/>
        <end position="359"/>
    </location>
</feature>
<feature type="chain" id="PRO_5046105835" description="NtA domain-containing protein" evidence="3">
    <location>
        <begin position="24"/>
        <end position="581"/>
    </location>
</feature>
<comment type="caution">
    <text evidence="1">Lacks conserved residue(s) required for the propagation of feature annotation.</text>
</comment>
<accession>A0ABP1SA77</accession>
<evidence type="ECO:0000256" key="3">
    <source>
        <dbReference type="SAM" id="SignalP"/>
    </source>
</evidence>
<keyword evidence="6" id="KW-1185">Reference proteome</keyword>
<evidence type="ECO:0000313" key="5">
    <source>
        <dbReference type="EMBL" id="CAL8148203.1"/>
    </source>
</evidence>
<dbReference type="Gene3D" id="2.40.50.120">
    <property type="match status" value="1"/>
</dbReference>